<dbReference type="Gene3D" id="2.40.50.40">
    <property type="match status" value="1"/>
</dbReference>
<proteinExistence type="predicted"/>
<evidence type="ECO:0000256" key="2">
    <source>
        <dbReference type="SAM" id="MobiDB-lite"/>
    </source>
</evidence>
<feature type="compositionally biased region" description="Polar residues" evidence="2">
    <location>
        <begin position="401"/>
        <end position="419"/>
    </location>
</feature>
<dbReference type="SMART" id="SM00298">
    <property type="entry name" value="CHROMO"/>
    <property type="match status" value="1"/>
</dbReference>
<feature type="domain" description="Chromo" evidence="3">
    <location>
        <begin position="467"/>
        <end position="510"/>
    </location>
</feature>
<feature type="region of interest" description="Disordered" evidence="2">
    <location>
        <begin position="1"/>
        <end position="23"/>
    </location>
</feature>
<dbReference type="STRING" id="100787.A0A0G4KCX1"/>
<dbReference type="CDD" id="cd00024">
    <property type="entry name" value="CD_CSD"/>
    <property type="match status" value="1"/>
</dbReference>
<dbReference type="PROSITE" id="PS50013">
    <property type="entry name" value="CHROMO_2"/>
    <property type="match status" value="1"/>
</dbReference>
<evidence type="ECO:0000313" key="4">
    <source>
        <dbReference type="EMBL" id="CRJ81609.1"/>
    </source>
</evidence>
<feature type="compositionally biased region" description="Basic residues" evidence="2">
    <location>
        <begin position="172"/>
        <end position="183"/>
    </location>
</feature>
<feature type="compositionally biased region" description="Polar residues" evidence="2">
    <location>
        <begin position="269"/>
        <end position="278"/>
    </location>
</feature>
<feature type="compositionally biased region" description="Low complexity" evidence="2">
    <location>
        <begin position="378"/>
        <end position="397"/>
    </location>
</feature>
<organism evidence="4 5">
    <name type="scientific">Verticillium longisporum</name>
    <name type="common">Verticillium dahliae var. longisporum</name>
    <dbReference type="NCBI Taxonomy" id="100787"/>
    <lineage>
        <taxon>Eukaryota</taxon>
        <taxon>Fungi</taxon>
        <taxon>Dikarya</taxon>
        <taxon>Ascomycota</taxon>
        <taxon>Pezizomycotina</taxon>
        <taxon>Sordariomycetes</taxon>
        <taxon>Hypocreomycetidae</taxon>
        <taxon>Glomerellales</taxon>
        <taxon>Plectosphaerellaceae</taxon>
        <taxon>Verticillium</taxon>
    </lineage>
</organism>
<feature type="compositionally biased region" description="Basic and acidic residues" evidence="2">
    <location>
        <begin position="526"/>
        <end position="536"/>
    </location>
</feature>
<keyword evidence="5" id="KW-1185">Reference proteome</keyword>
<evidence type="ECO:0000256" key="1">
    <source>
        <dbReference type="ARBA" id="ARBA00011353"/>
    </source>
</evidence>
<dbReference type="Pfam" id="PF00385">
    <property type="entry name" value="Chromo"/>
    <property type="match status" value="1"/>
</dbReference>
<gene>
    <name evidence="4" type="ORF">BN1708_001934</name>
</gene>
<feature type="compositionally biased region" description="Polar residues" evidence="2">
    <location>
        <begin position="234"/>
        <end position="248"/>
    </location>
</feature>
<feature type="region of interest" description="Disordered" evidence="2">
    <location>
        <begin position="140"/>
        <end position="467"/>
    </location>
</feature>
<dbReference type="AlphaFoldDB" id="A0A0G4KCX1"/>
<feature type="compositionally biased region" description="Low complexity" evidence="2">
    <location>
        <begin position="249"/>
        <end position="259"/>
    </location>
</feature>
<evidence type="ECO:0000259" key="3">
    <source>
        <dbReference type="PROSITE" id="PS50013"/>
    </source>
</evidence>
<feature type="region of interest" description="Disordered" evidence="2">
    <location>
        <begin position="526"/>
        <end position="570"/>
    </location>
</feature>
<sequence>MSRPSRAPTSSAPSSRPGKERSMVRGELAVAISSTYRAYHPGRRRLAPITLLPKHDTTAYIYDEYKTLPNSKDSRVHINYLVGWTDLQAGMISVDAGRIHEYVSARAYEDWNTKRATERDEELRKEEEAENVKLVEEAEMKERGMNLRNGTFQVPARSTSRDHAESSTPLKDKRRKASRHIHQRASPVSRDSAPTILAPTESSRDMKADGRPDSACDTDASIRRQLEGDDTTGESESLTYSPPAISTVSMMGIGMSSGSEPGLKRRRTSSLSHSQQQDPWRELDAGRAGGSTARSSAMRQDLQYPPVSASGQSSSTDSPTNHTTAFNRQTQGMSSRSVSQSPKSLHEAVGDTQTDEAMGPQPVASLSSTHVSSAVARPPTSTTQSTTPLTGFTPLGGRRSSPWTRMINSPSVTSYQSSVRLPINSKPIVMESPAASSAEPPTKDSKKATLKPPVPPAEPEDESGEVYEVKRLEDTKLHDTENGVQRMFLVRWKGSWPEGQNPTWEPEENIPPDLARKFMLKRKAEIGKNKATDTARRTASPPWKQQRKWSSVSEAFAGDDNGPDFGKTGKIKSKVREAMGPDGDEQLLVVDEQTPTSKPALNWDMLMGSKFGGTA</sequence>
<name>A0A0G4KCX1_VERLO</name>
<accession>A0A0G4KCX1</accession>
<reference evidence="4 5" key="1">
    <citation type="submission" date="2015-05" db="EMBL/GenBank/DDBJ databases">
        <authorList>
            <person name="Wang D.B."/>
            <person name="Wang M."/>
        </authorList>
    </citation>
    <scope>NUCLEOTIDE SEQUENCE [LARGE SCALE GENOMIC DNA]</scope>
    <source>
        <strain evidence="4">VL1</strain>
    </source>
</reference>
<protein>
    <recommendedName>
        <fullName evidence="3">Chromo domain-containing protein</fullName>
    </recommendedName>
</protein>
<dbReference type="InterPro" id="IPR023780">
    <property type="entry name" value="Chromo_domain"/>
</dbReference>
<comment type="subunit">
    <text evidence="1">Component of the NuA4 histone acetyltransferase complex.</text>
</comment>
<dbReference type="InterPro" id="IPR016197">
    <property type="entry name" value="Chromo-like_dom_sf"/>
</dbReference>
<dbReference type="Proteomes" id="UP000044602">
    <property type="component" value="Unassembled WGS sequence"/>
</dbReference>
<evidence type="ECO:0000313" key="5">
    <source>
        <dbReference type="Proteomes" id="UP000044602"/>
    </source>
</evidence>
<feature type="region of interest" description="Disordered" evidence="2">
    <location>
        <begin position="591"/>
        <end position="615"/>
    </location>
</feature>
<feature type="compositionally biased region" description="Basic and acidic residues" evidence="2">
    <location>
        <begin position="202"/>
        <end position="227"/>
    </location>
</feature>
<dbReference type="GO" id="GO:0006338">
    <property type="term" value="P:chromatin remodeling"/>
    <property type="evidence" value="ECO:0007669"/>
    <property type="project" value="UniProtKB-ARBA"/>
</dbReference>
<dbReference type="SUPFAM" id="SSF54160">
    <property type="entry name" value="Chromo domain-like"/>
    <property type="match status" value="1"/>
</dbReference>
<feature type="compositionally biased region" description="Polar residues" evidence="2">
    <location>
        <begin position="309"/>
        <end position="343"/>
    </location>
</feature>
<dbReference type="EMBL" id="CVQH01000002">
    <property type="protein sequence ID" value="CRJ81609.1"/>
    <property type="molecule type" value="Genomic_DNA"/>
</dbReference>
<feature type="compositionally biased region" description="Low complexity" evidence="2">
    <location>
        <begin position="1"/>
        <end position="16"/>
    </location>
</feature>
<feature type="compositionally biased region" description="Polar residues" evidence="2">
    <location>
        <begin position="148"/>
        <end position="158"/>
    </location>
</feature>
<dbReference type="InterPro" id="IPR000953">
    <property type="entry name" value="Chromo/chromo_shadow_dom"/>
</dbReference>